<evidence type="ECO:0000313" key="6">
    <source>
        <dbReference type="EMBL" id="KKS08751.1"/>
    </source>
</evidence>
<proteinExistence type="predicted"/>
<dbReference type="PANTHER" id="PTHR16950:SF16">
    <property type="entry name" value="ZINC TRANSPORTER ZIP13"/>
    <property type="match status" value="1"/>
</dbReference>
<feature type="transmembrane region" description="Helical" evidence="5">
    <location>
        <begin position="29"/>
        <end position="48"/>
    </location>
</feature>
<dbReference type="InterPro" id="IPR003689">
    <property type="entry name" value="ZIP"/>
</dbReference>
<reference evidence="6 7" key="1">
    <citation type="journal article" date="2015" name="Nature">
        <title>rRNA introns, odd ribosomes, and small enigmatic genomes across a large radiation of phyla.</title>
        <authorList>
            <person name="Brown C.T."/>
            <person name="Hug L.A."/>
            <person name="Thomas B.C."/>
            <person name="Sharon I."/>
            <person name="Castelle C.J."/>
            <person name="Singh A."/>
            <person name="Wilkins M.J."/>
            <person name="Williams K.H."/>
            <person name="Banfield J.F."/>
        </authorList>
    </citation>
    <scope>NUCLEOTIDE SEQUENCE [LARGE SCALE GENOMIC DNA]</scope>
</reference>
<name>A0A0G0YGT2_UNCC2</name>
<feature type="transmembrane region" description="Helical" evidence="5">
    <location>
        <begin position="102"/>
        <end position="124"/>
    </location>
</feature>
<dbReference type="PANTHER" id="PTHR16950">
    <property type="entry name" value="ZINC TRANSPORTER SLC39A7 HISTIDINE-RICH MEMBRANE PROTEIN KE4"/>
    <property type="match status" value="1"/>
</dbReference>
<dbReference type="EMBL" id="LCBL01000005">
    <property type="protein sequence ID" value="KKS08751.1"/>
    <property type="molecule type" value="Genomic_DNA"/>
</dbReference>
<feature type="transmembrane region" description="Helical" evidence="5">
    <location>
        <begin position="6"/>
        <end position="22"/>
    </location>
</feature>
<evidence type="ECO:0000256" key="1">
    <source>
        <dbReference type="ARBA" id="ARBA00004141"/>
    </source>
</evidence>
<feature type="transmembrane region" description="Helical" evidence="5">
    <location>
        <begin position="60"/>
        <end position="77"/>
    </location>
</feature>
<keyword evidence="2 5" id="KW-0812">Transmembrane</keyword>
<feature type="transmembrane region" description="Helical" evidence="5">
    <location>
        <begin position="130"/>
        <end position="152"/>
    </location>
</feature>
<protein>
    <submittedName>
        <fullName evidence="6">Zinc/iron permease</fullName>
    </submittedName>
</protein>
<dbReference type="AlphaFoldDB" id="A0A0G0YGT2"/>
<evidence type="ECO:0000256" key="5">
    <source>
        <dbReference type="SAM" id="Phobius"/>
    </source>
</evidence>
<keyword evidence="4 5" id="KW-0472">Membrane</keyword>
<keyword evidence="3 5" id="KW-1133">Transmembrane helix</keyword>
<comment type="subcellular location">
    <subcellularLocation>
        <location evidence="1">Membrane</location>
        <topology evidence="1">Multi-pass membrane protein</topology>
    </subcellularLocation>
</comment>
<sequence length="242" mass="26250">MFGILFIALKIIFTFFGGIFTLKKKNHLSLLMALSAGMLVGVSIFDLIPESLEIADDFGHQTVMLMVAAGFLIFHILERAMVLHACRESECEAHVHSHIGRFGALGMSIHGFLDGLAIGVGFSISQGIGFIIALPIIIHSFVDGLNTVVILLKDKKSRKECVNWLGIQAIAPIAGFILAPFFSLTDRALGLMLAFFAGLFLYIGGSDLLPEAHKEKSTYSALVATIAGFLIIFLLVRFLGSH</sequence>
<dbReference type="Pfam" id="PF02535">
    <property type="entry name" value="Zip"/>
    <property type="match status" value="1"/>
</dbReference>
<gene>
    <name evidence="6" type="ORF">UU65_C0005G0062</name>
</gene>
<dbReference type="GO" id="GO:0046873">
    <property type="term" value="F:metal ion transmembrane transporter activity"/>
    <property type="evidence" value="ECO:0007669"/>
    <property type="project" value="InterPro"/>
</dbReference>
<evidence type="ECO:0000256" key="2">
    <source>
        <dbReference type="ARBA" id="ARBA00022692"/>
    </source>
</evidence>
<accession>A0A0G0YGT2</accession>
<evidence type="ECO:0000256" key="3">
    <source>
        <dbReference type="ARBA" id="ARBA00022989"/>
    </source>
</evidence>
<evidence type="ECO:0000313" key="7">
    <source>
        <dbReference type="Proteomes" id="UP000033869"/>
    </source>
</evidence>
<dbReference type="Proteomes" id="UP000033869">
    <property type="component" value="Unassembled WGS sequence"/>
</dbReference>
<feature type="transmembrane region" description="Helical" evidence="5">
    <location>
        <begin position="188"/>
        <end position="209"/>
    </location>
</feature>
<feature type="transmembrane region" description="Helical" evidence="5">
    <location>
        <begin position="221"/>
        <end position="240"/>
    </location>
</feature>
<dbReference type="GO" id="GO:0016020">
    <property type="term" value="C:membrane"/>
    <property type="evidence" value="ECO:0007669"/>
    <property type="project" value="UniProtKB-SubCell"/>
</dbReference>
<organism evidence="6 7">
    <name type="scientific">candidate division CPR2 bacterium GW2011_GWC1_41_48</name>
    <dbReference type="NCBI Taxonomy" id="1618344"/>
    <lineage>
        <taxon>Bacteria</taxon>
        <taxon>Bacteria division CPR2</taxon>
    </lineage>
</organism>
<comment type="caution">
    <text evidence="6">The sequence shown here is derived from an EMBL/GenBank/DDBJ whole genome shotgun (WGS) entry which is preliminary data.</text>
</comment>
<evidence type="ECO:0000256" key="4">
    <source>
        <dbReference type="ARBA" id="ARBA00023136"/>
    </source>
</evidence>
<feature type="transmembrane region" description="Helical" evidence="5">
    <location>
        <begin position="164"/>
        <end position="182"/>
    </location>
</feature>